<evidence type="ECO:0000313" key="2">
    <source>
        <dbReference type="EMBL" id="KAJ8406767.1"/>
    </source>
</evidence>
<evidence type="ECO:0000313" key="3">
    <source>
        <dbReference type="Proteomes" id="UP001221898"/>
    </source>
</evidence>
<sequence length="162" mass="17455">METPPTSFLNERSGWSRTRSQREKIDRRRNGGRAELALQQGRGRDTPRPISSQTNGGECGGGGKAPRGGLMTRSAVSLPVPAPRARPPDCDDEMEQFHRAEHFHAEECGGKGRAPRIVALFRQTEGGGGGGGRGRGGGGRRRRLVSAGDAERETEGCAPRRR</sequence>
<feature type="compositionally biased region" description="Basic and acidic residues" evidence="1">
    <location>
        <begin position="20"/>
        <end position="29"/>
    </location>
</feature>
<name>A0AAD7WRN9_9TELE</name>
<evidence type="ECO:0000256" key="1">
    <source>
        <dbReference type="SAM" id="MobiDB-lite"/>
    </source>
</evidence>
<reference evidence="2" key="1">
    <citation type="journal article" date="2023" name="Science">
        <title>Genome structures resolve the early diversification of teleost fishes.</title>
        <authorList>
            <person name="Parey E."/>
            <person name="Louis A."/>
            <person name="Montfort J."/>
            <person name="Bouchez O."/>
            <person name="Roques C."/>
            <person name="Iampietro C."/>
            <person name="Lluch J."/>
            <person name="Castinel A."/>
            <person name="Donnadieu C."/>
            <person name="Desvignes T."/>
            <person name="Floi Bucao C."/>
            <person name="Jouanno E."/>
            <person name="Wen M."/>
            <person name="Mejri S."/>
            <person name="Dirks R."/>
            <person name="Jansen H."/>
            <person name="Henkel C."/>
            <person name="Chen W.J."/>
            <person name="Zahm M."/>
            <person name="Cabau C."/>
            <person name="Klopp C."/>
            <person name="Thompson A.W."/>
            <person name="Robinson-Rechavi M."/>
            <person name="Braasch I."/>
            <person name="Lecointre G."/>
            <person name="Bobe J."/>
            <person name="Postlethwait J.H."/>
            <person name="Berthelot C."/>
            <person name="Roest Crollius H."/>
            <person name="Guiguen Y."/>
        </authorList>
    </citation>
    <scope>NUCLEOTIDE SEQUENCE</scope>
    <source>
        <strain evidence="2">NC1722</strain>
    </source>
</reference>
<gene>
    <name evidence="2" type="ORF">AAFF_G00296830</name>
</gene>
<organism evidence="2 3">
    <name type="scientific">Aldrovandia affinis</name>
    <dbReference type="NCBI Taxonomy" id="143900"/>
    <lineage>
        <taxon>Eukaryota</taxon>
        <taxon>Metazoa</taxon>
        <taxon>Chordata</taxon>
        <taxon>Craniata</taxon>
        <taxon>Vertebrata</taxon>
        <taxon>Euteleostomi</taxon>
        <taxon>Actinopterygii</taxon>
        <taxon>Neopterygii</taxon>
        <taxon>Teleostei</taxon>
        <taxon>Notacanthiformes</taxon>
        <taxon>Halosauridae</taxon>
        <taxon>Aldrovandia</taxon>
    </lineage>
</organism>
<dbReference type="AlphaFoldDB" id="A0AAD7WRN9"/>
<feature type="compositionally biased region" description="Gly residues" evidence="1">
    <location>
        <begin position="125"/>
        <end position="137"/>
    </location>
</feature>
<dbReference type="Proteomes" id="UP001221898">
    <property type="component" value="Unassembled WGS sequence"/>
</dbReference>
<protein>
    <submittedName>
        <fullName evidence="2">Uncharacterized protein</fullName>
    </submittedName>
</protein>
<accession>A0AAD7WRN9</accession>
<feature type="compositionally biased region" description="Polar residues" evidence="1">
    <location>
        <begin position="1"/>
        <end position="18"/>
    </location>
</feature>
<dbReference type="EMBL" id="JAINUG010000042">
    <property type="protein sequence ID" value="KAJ8406767.1"/>
    <property type="molecule type" value="Genomic_DNA"/>
</dbReference>
<feature type="compositionally biased region" description="Gly residues" evidence="1">
    <location>
        <begin position="57"/>
        <end position="66"/>
    </location>
</feature>
<feature type="region of interest" description="Disordered" evidence="1">
    <location>
        <begin position="122"/>
        <end position="162"/>
    </location>
</feature>
<keyword evidence="3" id="KW-1185">Reference proteome</keyword>
<feature type="region of interest" description="Disordered" evidence="1">
    <location>
        <begin position="1"/>
        <end position="92"/>
    </location>
</feature>
<comment type="caution">
    <text evidence="2">The sequence shown here is derived from an EMBL/GenBank/DDBJ whole genome shotgun (WGS) entry which is preliminary data.</text>
</comment>
<proteinExistence type="predicted"/>